<keyword evidence="2" id="KW-1185">Reference proteome</keyword>
<dbReference type="InterPro" id="IPR013783">
    <property type="entry name" value="Ig-like_fold"/>
</dbReference>
<comment type="caution">
    <text evidence="1">The sequence shown here is derived from an EMBL/GenBank/DDBJ whole genome shotgun (WGS) entry which is preliminary data.</text>
</comment>
<dbReference type="Gene3D" id="2.60.40.10">
    <property type="entry name" value="Immunoglobulins"/>
    <property type="match status" value="1"/>
</dbReference>
<evidence type="ECO:0000313" key="2">
    <source>
        <dbReference type="Proteomes" id="UP001139290"/>
    </source>
</evidence>
<dbReference type="SUPFAM" id="SSF49373">
    <property type="entry name" value="Invasin/intimin cell-adhesion fragments"/>
    <property type="match status" value="1"/>
</dbReference>
<reference evidence="1" key="1">
    <citation type="submission" date="2021-11" db="EMBL/GenBank/DDBJ databases">
        <title>Citrobacter meridianamericanus sp. nov. isolated from soil.</title>
        <authorList>
            <person name="Furlan J.P.R."/>
            <person name="Stehling E.G."/>
        </authorList>
    </citation>
    <scope>NUCLEOTIDE SEQUENCE</scope>
    <source>
        <strain evidence="1">BR102</strain>
    </source>
</reference>
<evidence type="ECO:0000313" key="1">
    <source>
        <dbReference type="EMBL" id="MCO5784713.1"/>
    </source>
</evidence>
<dbReference type="EMBL" id="JAJJVQ010000058">
    <property type="protein sequence ID" value="MCO5784713.1"/>
    <property type="molecule type" value="Genomic_DNA"/>
</dbReference>
<feature type="non-terminal residue" evidence="1">
    <location>
        <position position="89"/>
    </location>
</feature>
<dbReference type="InterPro" id="IPR008964">
    <property type="entry name" value="Invasin/intimin_cell_adhesion"/>
</dbReference>
<name>A0ABT1BHL5_9ENTR</name>
<evidence type="ECO:0008006" key="3">
    <source>
        <dbReference type="Google" id="ProtNLM"/>
    </source>
</evidence>
<protein>
    <recommendedName>
        <fullName evidence="3">BIG2 domain-containing protein</fullName>
    </recommendedName>
</protein>
<dbReference type="Proteomes" id="UP001139290">
    <property type="component" value="Unassembled WGS sequence"/>
</dbReference>
<accession>A0ABT1BHL5</accession>
<sequence length="89" mass="9144">MGGYPLSGQTVNWTMSSPSGKALFSPSAATTASSISAATTGIATISLTDRRRESVTVTAKVAGGLPVQTQSKATQFYQYANLTITGLVN</sequence>
<proteinExistence type="predicted"/>
<organism evidence="1 2">
    <name type="scientific">Citrobacter meridianamericanus</name>
    <dbReference type="NCBI Taxonomy" id="2894201"/>
    <lineage>
        <taxon>Bacteria</taxon>
        <taxon>Pseudomonadati</taxon>
        <taxon>Pseudomonadota</taxon>
        <taxon>Gammaproteobacteria</taxon>
        <taxon>Enterobacterales</taxon>
        <taxon>Enterobacteriaceae</taxon>
        <taxon>Citrobacter</taxon>
    </lineage>
</organism>
<gene>
    <name evidence="1" type="ORF">LOD26_26040</name>
</gene>